<dbReference type="PROSITE" id="PS00444">
    <property type="entry name" value="POLYPRENYL_SYNTHASE_2"/>
    <property type="match status" value="1"/>
</dbReference>
<gene>
    <name evidence="7" type="ORF">LX69_01804</name>
</gene>
<dbReference type="InterPro" id="IPR033749">
    <property type="entry name" value="Polyprenyl_synt_CS"/>
</dbReference>
<comment type="cofactor">
    <cofactor evidence="1">
        <name>Mg(2+)</name>
        <dbReference type="ChEBI" id="CHEBI:18420"/>
    </cofactor>
</comment>
<dbReference type="CDD" id="cd00685">
    <property type="entry name" value="Trans_IPPS_HT"/>
    <property type="match status" value="1"/>
</dbReference>
<dbReference type="GO" id="GO:0046872">
    <property type="term" value="F:metal ion binding"/>
    <property type="evidence" value="ECO:0007669"/>
    <property type="project" value="UniProtKB-KW"/>
</dbReference>
<dbReference type="Proteomes" id="UP000249239">
    <property type="component" value="Unassembled WGS sequence"/>
</dbReference>
<evidence type="ECO:0000256" key="2">
    <source>
        <dbReference type="ARBA" id="ARBA00006706"/>
    </source>
</evidence>
<dbReference type="InterPro" id="IPR000092">
    <property type="entry name" value="Polyprenyl_synt"/>
</dbReference>
<evidence type="ECO:0000313" key="8">
    <source>
        <dbReference type="Proteomes" id="UP000249239"/>
    </source>
</evidence>
<dbReference type="GO" id="GO:0004659">
    <property type="term" value="F:prenyltransferase activity"/>
    <property type="evidence" value="ECO:0007669"/>
    <property type="project" value="InterPro"/>
</dbReference>
<keyword evidence="3 6" id="KW-0808">Transferase</keyword>
<comment type="caution">
    <text evidence="7">The sequence shown here is derived from an EMBL/GenBank/DDBJ whole genome shotgun (WGS) entry which is preliminary data.</text>
</comment>
<evidence type="ECO:0000256" key="6">
    <source>
        <dbReference type="RuleBase" id="RU004466"/>
    </source>
</evidence>
<keyword evidence="4" id="KW-0479">Metal-binding</keyword>
<name>A0A2W7NJ47_9BACT</name>
<dbReference type="OrthoDB" id="9805316at2"/>
<proteinExistence type="inferred from homology"/>
<evidence type="ECO:0000256" key="4">
    <source>
        <dbReference type="ARBA" id="ARBA00022723"/>
    </source>
</evidence>
<dbReference type="SFLD" id="SFLDS00005">
    <property type="entry name" value="Isoprenoid_Synthase_Type_I"/>
    <property type="match status" value="1"/>
</dbReference>
<dbReference type="PANTHER" id="PTHR12001:SF85">
    <property type="entry name" value="SHORT CHAIN ISOPRENYL DIPHOSPHATE SYNTHASE"/>
    <property type="match status" value="1"/>
</dbReference>
<keyword evidence="5" id="KW-0460">Magnesium</keyword>
<dbReference type="PANTHER" id="PTHR12001">
    <property type="entry name" value="GERANYLGERANYL PYROPHOSPHATE SYNTHASE"/>
    <property type="match status" value="1"/>
</dbReference>
<dbReference type="SUPFAM" id="SSF48576">
    <property type="entry name" value="Terpenoid synthases"/>
    <property type="match status" value="1"/>
</dbReference>
<dbReference type="Gene3D" id="1.10.600.10">
    <property type="entry name" value="Farnesyl Diphosphate Synthase"/>
    <property type="match status" value="1"/>
</dbReference>
<dbReference type="Pfam" id="PF00348">
    <property type="entry name" value="polyprenyl_synt"/>
    <property type="match status" value="1"/>
</dbReference>
<evidence type="ECO:0000256" key="1">
    <source>
        <dbReference type="ARBA" id="ARBA00001946"/>
    </source>
</evidence>
<comment type="similarity">
    <text evidence="2 6">Belongs to the FPP/GGPP synthase family.</text>
</comment>
<organism evidence="7 8">
    <name type="scientific">Breznakibacter xylanolyticus</name>
    <dbReference type="NCBI Taxonomy" id="990"/>
    <lineage>
        <taxon>Bacteria</taxon>
        <taxon>Pseudomonadati</taxon>
        <taxon>Bacteroidota</taxon>
        <taxon>Bacteroidia</taxon>
        <taxon>Marinilabiliales</taxon>
        <taxon>Marinilabiliaceae</taxon>
        <taxon>Breznakibacter</taxon>
    </lineage>
</organism>
<dbReference type="AlphaFoldDB" id="A0A2W7NJ47"/>
<protein>
    <submittedName>
        <fullName evidence="7">Geranylgeranyl diphosphate synthase type II</fullName>
    </submittedName>
</protein>
<sequence length="324" mass="36648">MGVIEQYIQHAGEAMLRRYQPREPRLLYDPIDYVIGLGGKRLRPALCMSACHFFSGDGKAAEAAAMGLEMFHNFTLLHDDIMDHATMRRNQPTVHLKWNENAAILSGDAMMILASQMMLDVPDTVLKTVQTIYLQTALEVCEGQQYDMDFETRDDVTVDEYLSMIRLKTAVLIAASLKIGAMIGGASSRDADLIYQFGINIGLAFQLQDDYLDVYGDPETFGKRIGGDIVSNKKTFLLLACQKLANSEQKEKLKYWLHAADFDRQEKIDAVVALYDQLGIAVLSKEKMETYYMEALRIIEMLGIELQYKDALKLFASHTLFRTK</sequence>
<reference evidence="7 8" key="1">
    <citation type="submission" date="2018-06" db="EMBL/GenBank/DDBJ databases">
        <title>Genomic Encyclopedia of Archaeal and Bacterial Type Strains, Phase II (KMG-II): from individual species to whole genera.</title>
        <authorList>
            <person name="Goeker M."/>
        </authorList>
    </citation>
    <scope>NUCLEOTIDE SEQUENCE [LARGE SCALE GENOMIC DNA]</scope>
    <source>
        <strain evidence="7 8">DSM 6779</strain>
    </source>
</reference>
<accession>A0A2W7NJ47</accession>
<dbReference type="InterPro" id="IPR008949">
    <property type="entry name" value="Isoprenoid_synthase_dom_sf"/>
</dbReference>
<dbReference type="GO" id="GO:0008299">
    <property type="term" value="P:isoprenoid biosynthetic process"/>
    <property type="evidence" value="ECO:0007669"/>
    <property type="project" value="InterPro"/>
</dbReference>
<evidence type="ECO:0000256" key="3">
    <source>
        <dbReference type="ARBA" id="ARBA00022679"/>
    </source>
</evidence>
<dbReference type="SFLD" id="SFLDG01017">
    <property type="entry name" value="Polyprenyl_Transferase_Like"/>
    <property type="match status" value="1"/>
</dbReference>
<evidence type="ECO:0000256" key="5">
    <source>
        <dbReference type="ARBA" id="ARBA00022842"/>
    </source>
</evidence>
<dbReference type="EMBL" id="QKZK01000012">
    <property type="protein sequence ID" value="PZX16734.1"/>
    <property type="molecule type" value="Genomic_DNA"/>
</dbReference>
<evidence type="ECO:0000313" key="7">
    <source>
        <dbReference type="EMBL" id="PZX16734.1"/>
    </source>
</evidence>
<keyword evidence="8" id="KW-1185">Reference proteome</keyword>